<feature type="compositionally biased region" description="Basic and acidic residues" evidence="4">
    <location>
        <begin position="219"/>
        <end position="228"/>
    </location>
</feature>
<keyword evidence="7" id="KW-1185">Reference proteome</keyword>
<protein>
    <submittedName>
        <fullName evidence="6">Histone RNA hairpin-binding protein Histone stem-loop-binding protein</fullName>
    </submittedName>
</protein>
<name>A0A4U5V6S9_COLLU</name>
<feature type="region of interest" description="Disordered" evidence="4">
    <location>
        <begin position="672"/>
        <end position="717"/>
    </location>
</feature>
<feature type="domain" description="Histone RNA hairpin-binding protein RNA-binding" evidence="5">
    <location>
        <begin position="118"/>
        <end position="186"/>
    </location>
</feature>
<proteinExistence type="inferred from homology"/>
<dbReference type="Gene3D" id="1.10.8.1120">
    <property type="entry name" value="Histone RNA hairpin-binding protein RNA-binding domain"/>
    <property type="match status" value="1"/>
</dbReference>
<feature type="compositionally biased region" description="Low complexity" evidence="4">
    <location>
        <begin position="229"/>
        <end position="241"/>
    </location>
</feature>
<evidence type="ECO:0000259" key="5">
    <source>
        <dbReference type="Pfam" id="PF15247"/>
    </source>
</evidence>
<gene>
    <name evidence="6" type="ORF">D9C73_017491</name>
</gene>
<feature type="compositionally biased region" description="Pro residues" evidence="4">
    <location>
        <begin position="675"/>
        <end position="691"/>
    </location>
</feature>
<feature type="region of interest" description="Disordered" evidence="4">
    <location>
        <begin position="83"/>
        <end position="108"/>
    </location>
</feature>
<comment type="similarity">
    <text evidence="2">Belongs to the FAM53 family.</text>
</comment>
<dbReference type="EMBL" id="CM014092">
    <property type="protein sequence ID" value="TKS83379.1"/>
    <property type="molecule type" value="Genomic_DNA"/>
</dbReference>
<dbReference type="AlphaFoldDB" id="A0A4U5V6S9"/>
<dbReference type="InterPro" id="IPR029344">
    <property type="entry name" value="SLBP_RNA_bind"/>
</dbReference>
<dbReference type="InterPro" id="IPR029356">
    <property type="entry name" value="FAM53"/>
</dbReference>
<dbReference type="Pfam" id="PF15247">
    <property type="entry name" value="SLBP_RNA_bind"/>
    <property type="match status" value="1"/>
</dbReference>
<feature type="region of interest" description="Disordered" evidence="4">
    <location>
        <begin position="215"/>
        <end position="270"/>
    </location>
</feature>
<dbReference type="STRING" id="240159.A0A4U5V6S9"/>
<dbReference type="PANTHER" id="PTHR28567">
    <property type="entry name" value="PROTEIN FAM53A-LIKE ISOFORM X1"/>
    <property type="match status" value="1"/>
</dbReference>
<dbReference type="FunFam" id="1.10.8.1120:FF:000001">
    <property type="entry name" value="Histone RNA hairpin-binding protein-like"/>
    <property type="match status" value="1"/>
</dbReference>
<dbReference type="Proteomes" id="UP000298787">
    <property type="component" value="Chromosome 15"/>
</dbReference>
<dbReference type="Pfam" id="PF15242">
    <property type="entry name" value="FAM53"/>
    <property type="match status" value="1"/>
</dbReference>
<evidence type="ECO:0000256" key="4">
    <source>
        <dbReference type="SAM" id="MobiDB-lite"/>
    </source>
</evidence>
<feature type="region of interest" description="Disordered" evidence="4">
    <location>
        <begin position="443"/>
        <end position="523"/>
    </location>
</feature>
<keyword evidence="3" id="KW-0694">RNA-binding</keyword>
<dbReference type="GO" id="GO:0005634">
    <property type="term" value="C:nucleus"/>
    <property type="evidence" value="ECO:0007669"/>
    <property type="project" value="UniProtKB-ARBA"/>
</dbReference>
<accession>A0A4U5V6S9</accession>
<dbReference type="InterPro" id="IPR038294">
    <property type="entry name" value="SLBP_RNA_bind_sf"/>
</dbReference>
<evidence type="ECO:0000256" key="3">
    <source>
        <dbReference type="ARBA" id="ARBA00022884"/>
    </source>
</evidence>
<feature type="compositionally biased region" description="Pro residues" evidence="4">
    <location>
        <begin position="500"/>
        <end position="515"/>
    </location>
</feature>
<feature type="compositionally biased region" description="Low complexity" evidence="4">
    <location>
        <begin position="696"/>
        <end position="717"/>
    </location>
</feature>
<feature type="compositionally biased region" description="Polar residues" evidence="4">
    <location>
        <begin position="475"/>
        <end position="493"/>
    </location>
</feature>
<feature type="region of interest" description="Disordered" evidence="4">
    <location>
        <begin position="816"/>
        <end position="842"/>
    </location>
</feature>
<dbReference type="GO" id="GO:0003729">
    <property type="term" value="F:mRNA binding"/>
    <property type="evidence" value="ECO:0007669"/>
    <property type="project" value="UniProtKB-ARBA"/>
</dbReference>
<dbReference type="GO" id="GO:0006606">
    <property type="term" value="P:protein import into nucleus"/>
    <property type="evidence" value="ECO:0007669"/>
    <property type="project" value="TreeGrafter"/>
</dbReference>
<evidence type="ECO:0000256" key="1">
    <source>
        <dbReference type="ARBA" id="ARBA00006151"/>
    </source>
</evidence>
<dbReference type="PANTHER" id="PTHR28567:SF4">
    <property type="entry name" value="PROTEIN FAM53C"/>
    <property type="match status" value="1"/>
</dbReference>
<evidence type="ECO:0000313" key="6">
    <source>
        <dbReference type="EMBL" id="TKS83379.1"/>
    </source>
</evidence>
<feature type="compositionally biased region" description="Acidic residues" evidence="4">
    <location>
        <begin position="817"/>
        <end position="835"/>
    </location>
</feature>
<comment type="similarity">
    <text evidence="1">Belongs to the SLBP family.</text>
</comment>
<sequence>MSTSGVETAAQSPLLSSSFCFSPWSCVCAKGWSAAVWNGLPDPLLAAAASGCSAPEPWLLPGCSSVYDSLVSNVSPMRSPLAANNLRGRERATSNKPRRPPLGRCYPCFPDPDNTETNAAVLKRRQKQIQYGKNTSGYQNYVQQVPRHLRDPKLHPSTPNKYKKYSRRSWDMQVRLWRRALHLWDPPTDTQPDVADTQDPVEQLQSQLAKMTSDLCEDGGDKQREKETSAASKASSVSPLSDVTSLELPGPWNSPLSMEAEGGHRPLRSPPGLSYSFRSQLTNDNMTDWMHFLLEADNAQGETLIHCGRFGADSGGGGWRQAERCVLLFNNTGSIHRALPLSASPPASTPSPLEVPSDKSLLDPKTLAECWPPDGLMPVKSRPELVVSSFSHVSEMLHSRYSLCSLFSVSILFGQDPTSPMITGSIQESSYWQLCPPSKSGLQGGLLSSSFPPGPVPLVPPDAHLQEGGDPLDGNPSQPQQHRPLAPSTSASELSLPGAPVAPPGPGPPPPPPPPPKRHCRSLSVPEDLSRCRYTWRPSASRVWTPVSRQQCHGGAGGGVTGGGAGAGGGGIGAGAAGGGACPLRAPSSSLNSSLHSSSSPTFFSLALSPDSPLPWSFPWDPSEAAAGGGACCCFFPSPSSCSSSPSPLHPPPPPQRRFSLSPVLIRDSAASTFLPPPPVPSQQAVAPPPGCSTVAGAARGGPVPASPSSACSTPSSLRRSLPPQLPRCHSQPCDLLLLKPGLKRRRDPDRPCARPVLDFTKMTQTRSIDPQCLERGGRLACGGDVCIGMEAFMGDFRGSCSPAECLGRTSIGPLSESDEECREDDDDGEEEAEEREAAQQAVFERDCTELDLNLIEEN</sequence>
<organism evidence="6 7">
    <name type="scientific">Collichthys lucidus</name>
    <name type="common">Big head croaker</name>
    <name type="synonym">Sciaena lucida</name>
    <dbReference type="NCBI Taxonomy" id="240159"/>
    <lineage>
        <taxon>Eukaryota</taxon>
        <taxon>Metazoa</taxon>
        <taxon>Chordata</taxon>
        <taxon>Craniata</taxon>
        <taxon>Vertebrata</taxon>
        <taxon>Euteleostomi</taxon>
        <taxon>Actinopterygii</taxon>
        <taxon>Neopterygii</taxon>
        <taxon>Teleostei</taxon>
        <taxon>Neoteleostei</taxon>
        <taxon>Acanthomorphata</taxon>
        <taxon>Eupercaria</taxon>
        <taxon>Sciaenidae</taxon>
        <taxon>Collichthys</taxon>
    </lineage>
</organism>
<evidence type="ECO:0000256" key="2">
    <source>
        <dbReference type="ARBA" id="ARBA00010984"/>
    </source>
</evidence>
<reference evidence="6 7" key="1">
    <citation type="submission" date="2019-01" db="EMBL/GenBank/DDBJ databases">
        <title>Genome Assembly of Collichthys lucidus.</title>
        <authorList>
            <person name="Cai M."/>
            <person name="Xiao S."/>
        </authorList>
    </citation>
    <scope>NUCLEOTIDE SEQUENCE [LARGE SCALE GENOMIC DNA]</scope>
    <source>
        <strain evidence="6">JT15FE1705JMU</strain>
        <tissue evidence="6">Muscle</tissue>
    </source>
</reference>
<evidence type="ECO:0000313" key="7">
    <source>
        <dbReference type="Proteomes" id="UP000298787"/>
    </source>
</evidence>